<dbReference type="Gene3D" id="3.20.20.190">
    <property type="entry name" value="Phosphatidylinositol (PI) phosphodiesterase"/>
    <property type="match status" value="1"/>
</dbReference>
<evidence type="ECO:0000313" key="2">
    <source>
        <dbReference type="EMBL" id="NIJ57806.1"/>
    </source>
</evidence>
<gene>
    <name evidence="2" type="ORF">FHS82_001642</name>
</gene>
<accession>A0ABX0UXY4</accession>
<keyword evidence="3" id="KW-1185">Reference proteome</keyword>
<name>A0ABX0UXY4_9HYPH</name>
<comment type="caution">
    <text evidence="2">The sequence shown here is derived from an EMBL/GenBank/DDBJ whole genome shotgun (WGS) entry which is preliminary data.</text>
</comment>
<dbReference type="Proteomes" id="UP001429580">
    <property type="component" value="Unassembled WGS sequence"/>
</dbReference>
<dbReference type="RefSeq" id="WP_246225188.1">
    <property type="nucleotide sequence ID" value="NZ_JAASQI010000003.1"/>
</dbReference>
<reference evidence="2 3" key="1">
    <citation type="submission" date="2020-03" db="EMBL/GenBank/DDBJ databases">
        <title>Genomic Encyclopedia of Type Strains, Phase IV (KMG-IV): sequencing the most valuable type-strain genomes for metagenomic binning, comparative biology and taxonomic classification.</title>
        <authorList>
            <person name="Goeker M."/>
        </authorList>
    </citation>
    <scope>NUCLEOTIDE SEQUENCE [LARGE SCALE GENOMIC DNA]</scope>
    <source>
        <strain evidence="2 3">DSM 103870</strain>
    </source>
</reference>
<dbReference type="Pfam" id="PF03009">
    <property type="entry name" value="GDPD"/>
    <property type="match status" value="1"/>
</dbReference>
<dbReference type="PROSITE" id="PS51704">
    <property type="entry name" value="GP_PDE"/>
    <property type="match status" value="1"/>
</dbReference>
<proteinExistence type="predicted"/>
<sequence length="251" mass="27589">MSAPASASDWLAARPVAHRGLHDAALGVVENTPTAGQVAARAGFAIECDVQLSADGEAVVFHDFTLDRLTTGQGRVDDLSVAELAALSYKGSTDRIVTLDAYLDLIGGRVPLIVEIKSRFDGDLRLTRRTADIVNRRSEPVALMSFDPDVVEALRALAPDRPRGVVAEAAYTHGEWQELSDEQRHELTNFLHIDRSRPDFIAWHVKDLPHTTPALARHFGLPVLTWTVRSPDDREAAARFADQIIFEGFHP</sequence>
<dbReference type="PANTHER" id="PTHR46211">
    <property type="entry name" value="GLYCEROPHOSPHORYL DIESTER PHOSPHODIESTERASE"/>
    <property type="match status" value="1"/>
</dbReference>
<dbReference type="PANTHER" id="PTHR46211:SF1">
    <property type="entry name" value="GLYCEROPHOSPHODIESTER PHOSPHODIESTERASE, CYTOPLASMIC"/>
    <property type="match status" value="1"/>
</dbReference>
<feature type="domain" description="GP-PDE" evidence="1">
    <location>
        <begin position="13"/>
        <end position="251"/>
    </location>
</feature>
<protein>
    <submittedName>
        <fullName evidence="2">Glycerophosphoryl diester phosphodiesterase</fullName>
    </submittedName>
</protein>
<evidence type="ECO:0000259" key="1">
    <source>
        <dbReference type="PROSITE" id="PS51704"/>
    </source>
</evidence>
<evidence type="ECO:0000313" key="3">
    <source>
        <dbReference type="Proteomes" id="UP001429580"/>
    </source>
</evidence>
<dbReference type="InterPro" id="IPR030395">
    <property type="entry name" value="GP_PDE_dom"/>
</dbReference>
<dbReference type="SUPFAM" id="SSF51695">
    <property type="entry name" value="PLC-like phosphodiesterases"/>
    <property type="match status" value="1"/>
</dbReference>
<dbReference type="InterPro" id="IPR017946">
    <property type="entry name" value="PLC-like_Pdiesterase_TIM-brl"/>
</dbReference>
<organism evidence="2 3">
    <name type="scientific">Pseudochelatococcus lubricantis</name>
    <dbReference type="NCBI Taxonomy" id="1538102"/>
    <lineage>
        <taxon>Bacteria</taxon>
        <taxon>Pseudomonadati</taxon>
        <taxon>Pseudomonadota</taxon>
        <taxon>Alphaproteobacteria</taxon>
        <taxon>Hyphomicrobiales</taxon>
        <taxon>Chelatococcaceae</taxon>
        <taxon>Pseudochelatococcus</taxon>
    </lineage>
</organism>
<dbReference type="EMBL" id="JAASQI010000003">
    <property type="protein sequence ID" value="NIJ57806.1"/>
    <property type="molecule type" value="Genomic_DNA"/>
</dbReference>